<protein>
    <recommendedName>
        <fullName evidence="2">Duffy-antigen binding domain-containing protein</fullName>
    </recommendedName>
</protein>
<dbReference type="Proteomes" id="UP000030708">
    <property type="component" value="Unassembled WGS sequence"/>
</dbReference>
<feature type="compositionally biased region" description="Basic and acidic residues" evidence="1">
    <location>
        <begin position="412"/>
        <end position="430"/>
    </location>
</feature>
<name>A0A024VY19_PLAFA</name>
<feature type="compositionally biased region" description="Acidic residues" evidence="1">
    <location>
        <begin position="489"/>
        <end position="506"/>
    </location>
</feature>
<proteinExistence type="predicted"/>
<reference evidence="3 4" key="1">
    <citation type="submission" date="2013-02" db="EMBL/GenBank/DDBJ databases">
        <title>The Genome Annotation of Plasmodium falciparum Tanzania (2000708).</title>
        <authorList>
            <consortium name="The Broad Institute Genome Sequencing Platform"/>
            <consortium name="The Broad Institute Genome Sequencing Center for Infectious Disease"/>
            <person name="Neafsey D."/>
            <person name="Hoffman S."/>
            <person name="Volkman S."/>
            <person name="Rosenthal P."/>
            <person name="Walker B."/>
            <person name="Young S.K."/>
            <person name="Zeng Q."/>
            <person name="Gargeya S."/>
            <person name="Fitzgerald M."/>
            <person name="Haas B."/>
            <person name="Abouelleil A."/>
            <person name="Allen A.W."/>
            <person name="Alvarado L."/>
            <person name="Arachchi H.M."/>
            <person name="Berlin A.M."/>
            <person name="Chapman S.B."/>
            <person name="Gainer-Dewar J."/>
            <person name="Goldberg J."/>
            <person name="Griggs A."/>
            <person name="Gujja S."/>
            <person name="Hansen M."/>
            <person name="Howarth C."/>
            <person name="Imamovic A."/>
            <person name="Ireland A."/>
            <person name="Larimer J."/>
            <person name="McCowan C."/>
            <person name="Murphy C."/>
            <person name="Pearson M."/>
            <person name="Poon T.W."/>
            <person name="Priest M."/>
            <person name="Roberts A."/>
            <person name="Saif S."/>
            <person name="Shea T."/>
            <person name="Sisk P."/>
            <person name="Sykes S."/>
            <person name="Wortman J."/>
            <person name="Nusbaum C."/>
            <person name="Birren B."/>
        </authorList>
    </citation>
    <scope>NUCLEOTIDE SEQUENCE [LARGE SCALE GENOMIC DNA]</scope>
    <source>
        <strain evidence="4">Tanzania (2000708)</strain>
    </source>
</reference>
<gene>
    <name evidence="3" type="ORF">PFTANZ_06484</name>
</gene>
<dbReference type="Gene3D" id="1.20.58.830">
    <property type="match status" value="1"/>
</dbReference>
<dbReference type="InterPro" id="IPR008602">
    <property type="entry name" value="Duffy-antigen-binding"/>
</dbReference>
<feature type="non-terminal residue" evidence="3">
    <location>
        <position position="532"/>
    </location>
</feature>
<dbReference type="Gene3D" id="1.20.1310.20">
    <property type="entry name" value="Duffy-antigen binding domain"/>
    <property type="match status" value="1"/>
</dbReference>
<feature type="compositionally biased region" description="Basic and acidic residues" evidence="1">
    <location>
        <begin position="447"/>
        <end position="457"/>
    </location>
</feature>
<dbReference type="EMBL" id="KI927071">
    <property type="protein sequence ID" value="ETW32796.1"/>
    <property type="molecule type" value="Genomic_DNA"/>
</dbReference>
<evidence type="ECO:0000259" key="2">
    <source>
        <dbReference type="Pfam" id="PF05424"/>
    </source>
</evidence>
<dbReference type="GO" id="GO:0046789">
    <property type="term" value="F:host cell surface receptor binding"/>
    <property type="evidence" value="ECO:0007669"/>
    <property type="project" value="InterPro"/>
</dbReference>
<accession>A0A024VY19</accession>
<feature type="compositionally biased region" description="Pro residues" evidence="1">
    <location>
        <begin position="523"/>
        <end position="532"/>
    </location>
</feature>
<dbReference type="SUPFAM" id="SSF140924">
    <property type="entry name" value="Duffy binding domain-like"/>
    <property type="match status" value="1"/>
</dbReference>
<organism evidence="3 4">
    <name type="scientific">Plasmodium falciparum Tanzania</name>
    <name type="common">2000708</name>
    <dbReference type="NCBI Taxonomy" id="1036725"/>
    <lineage>
        <taxon>Eukaryota</taxon>
        <taxon>Sar</taxon>
        <taxon>Alveolata</taxon>
        <taxon>Apicomplexa</taxon>
        <taxon>Aconoidasida</taxon>
        <taxon>Haemosporida</taxon>
        <taxon>Plasmodiidae</taxon>
        <taxon>Plasmodium</taxon>
        <taxon>Plasmodium (Laverania)</taxon>
    </lineage>
</organism>
<evidence type="ECO:0000256" key="1">
    <source>
        <dbReference type="SAM" id="MobiDB-lite"/>
    </source>
</evidence>
<feature type="compositionally biased region" description="Pro residues" evidence="1">
    <location>
        <begin position="462"/>
        <end position="472"/>
    </location>
</feature>
<feature type="compositionally biased region" description="Basic and acidic residues" evidence="1">
    <location>
        <begin position="507"/>
        <end position="518"/>
    </location>
</feature>
<dbReference type="GO" id="GO:0016020">
    <property type="term" value="C:membrane"/>
    <property type="evidence" value="ECO:0007669"/>
    <property type="project" value="InterPro"/>
</dbReference>
<reference evidence="3 4" key="2">
    <citation type="submission" date="2013-02" db="EMBL/GenBank/DDBJ databases">
        <title>The Genome Sequence of Plasmodium falciparum Tanzania (2000708).</title>
        <authorList>
            <consortium name="The Broad Institute Genome Sequencing Platform"/>
            <consortium name="The Broad Institute Genome Sequencing Center for Infectious Disease"/>
            <person name="Neafsey D."/>
            <person name="Cheeseman I."/>
            <person name="Volkman S."/>
            <person name="Adams J."/>
            <person name="Walker B."/>
            <person name="Young S.K."/>
            <person name="Zeng Q."/>
            <person name="Gargeya S."/>
            <person name="Fitzgerald M."/>
            <person name="Haas B."/>
            <person name="Abouelleil A."/>
            <person name="Alvarado L."/>
            <person name="Arachchi H.M."/>
            <person name="Berlin A.M."/>
            <person name="Chapman S.B."/>
            <person name="Dewar J."/>
            <person name="Goldberg J."/>
            <person name="Griggs A."/>
            <person name="Gujja S."/>
            <person name="Hansen M."/>
            <person name="Howarth C."/>
            <person name="Imamovic A."/>
            <person name="Larimer J."/>
            <person name="McCowan C."/>
            <person name="Murphy C."/>
            <person name="Neiman D."/>
            <person name="Pearson M."/>
            <person name="Priest M."/>
            <person name="Roberts A."/>
            <person name="Saif S."/>
            <person name="Shea T."/>
            <person name="Sisk P."/>
            <person name="Sykes S."/>
            <person name="Wortman J."/>
            <person name="Nusbaum C."/>
            <person name="Birren B."/>
        </authorList>
    </citation>
    <scope>NUCLEOTIDE SEQUENCE [LARGE SCALE GENOMIC DNA]</scope>
    <source>
        <strain evidence="4">Tanzania (2000708)</strain>
    </source>
</reference>
<feature type="region of interest" description="Disordered" evidence="1">
    <location>
        <begin position="404"/>
        <end position="532"/>
    </location>
</feature>
<dbReference type="AlphaFoldDB" id="A0A024VY19"/>
<sequence>MKERSKKPFTDGNSETMPASLDDEPEEVQGKCSCKPPPKKPEVPPAKVPSACEIVKGILNGQDGKSKIDGCNPKNYNGWNCSPGQFEEGHAGACMPPRRISLCIHNLTKVSGKEKLKEAFIECAAIETFFLWHKYKTDNNGGDAQAKLNTGTIPEDFKRQMFYTFGDYRDLCLDKDIGKDVRDVKNNIKGVLTDSTKNGGTLPTADDWWKTIENDVWKGMLCGLSHASGNISNVETIKNNPKYTYANVKFSGENSPTLEKFAERPQFLRWFTEWAEWYCKIQSEAYEVLVKQCRECKEKGKLCMNGEDMCNTCTKACEEYAKNIKKWEEQWIKIKTKYEKLYEKAKQYSADTSPSEPKDEEDVVSFLSKLHKQNKDNKIYESAAGYIHQEAKYLDCKTQTEFCDKQNGGTDNNKKYALRNEPHDHDDACACKKRKRPSRPAAEQTEIDSRGRNEPGEGQRPLPGPPTPPKPPTSGLGRSLQPIARETDLPDSEEEAEVEEETEEHTEDGKVKETKEDTGQQPQGPPPQDTVE</sequence>
<dbReference type="Pfam" id="PF05424">
    <property type="entry name" value="Duffy_binding"/>
    <property type="match status" value="1"/>
</dbReference>
<feature type="domain" description="Duffy-antigen binding" evidence="2">
    <location>
        <begin position="92"/>
        <end position="233"/>
    </location>
</feature>
<feature type="region of interest" description="Disordered" evidence="1">
    <location>
        <begin position="1"/>
        <end position="47"/>
    </location>
</feature>
<dbReference type="InterPro" id="IPR042202">
    <property type="entry name" value="Duffy-ag-bd_sf"/>
</dbReference>
<evidence type="ECO:0000313" key="4">
    <source>
        <dbReference type="Proteomes" id="UP000030708"/>
    </source>
</evidence>
<evidence type="ECO:0000313" key="3">
    <source>
        <dbReference type="EMBL" id="ETW32796.1"/>
    </source>
</evidence>